<organism evidence="2 3">
    <name type="scientific">Striga asiatica</name>
    <name type="common">Asiatic witchweed</name>
    <name type="synonym">Buchnera asiatica</name>
    <dbReference type="NCBI Taxonomy" id="4170"/>
    <lineage>
        <taxon>Eukaryota</taxon>
        <taxon>Viridiplantae</taxon>
        <taxon>Streptophyta</taxon>
        <taxon>Embryophyta</taxon>
        <taxon>Tracheophyta</taxon>
        <taxon>Spermatophyta</taxon>
        <taxon>Magnoliopsida</taxon>
        <taxon>eudicotyledons</taxon>
        <taxon>Gunneridae</taxon>
        <taxon>Pentapetalae</taxon>
        <taxon>asterids</taxon>
        <taxon>lamiids</taxon>
        <taxon>Lamiales</taxon>
        <taxon>Orobanchaceae</taxon>
        <taxon>Buchnereae</taxon>
        <taxon>Striga</taxon>
    </lineage>
</organism>
<dbReference type="AlphaFoldDB" id="A0A5A7RBV2"/>
<evidence type="ECO:0000256" key="1">
    <source>
        <dbReference type="SAM" id="MobiDB-lite"/>
    </source>
</evidence>
<reference evidence="3" key="1">
    <citation type="journal article" date="2019" name="Curr. Biol.">
        <title>Genome Sequence of Striga asiatica Provides Insight into the Evolution of Plant Parasitism.</title>
        <authorList>
            <person name="Yoshida S."/>
            <person name="Kim S."/>
            <person name="Wafula E.K."/>
            <person name="Tanskanen J."/>
            <person name="Kim Y.M."/>
            <person name="Honaas L."/>
            <person name="Yang Z."/>
            <person name="Spallek T."/>
            <person name="Conn C.E."/>
            <person name="Ichihashi Y."/>
            <person name="Cheong K."/>
            <person name="Cui S."/>
            <person name="Der J.P."/>
            <person name="Gundlach H."/>
            <person name="Jiao Y."/>
            <person name="Hori C."/>
            <person name="Ishida J.K."/>
            <person name="Kasahara H."/>
            <person name="Kiba T."/>
            <person name="Kim M.S."/>
            <person name="Koo N."/>
            <person name="Laohavisit A."/>
            <person name="Lee Y.H."/>
            <person name="Lumba S."/>
            <person name="McCourt P."/>
            <person name="Mortimer J.C."/>
            <person name="Mutuku J.M."/>
            <person name="Nomura T."/>
            <person name="Sasaki-Sekimoto Y."/>
            <person name="Seto Y."/>
            <person name="Wang Y."/>
            <person name="Wakatake T."/>
            <person name="Sakakibara H."/>
            <person name="Demura T."/>
            <person name="Yamaguchi S."/>
            <person name="Yoneyama K."/>
            <person name="Manabe R.I."/>
            <person name="Nelson D.C."/>
            <person name="Schulman A.H."/>
            <person name="Timko M.P."/>
            <person name="dePamphilis C.W."/>
            <person name="Choi D."/>
            <person name="Shirasu K."/>
        </authorList>
    </citation>
    <scope>NUCLEOTIDE SEQUENCE [LARGE SCALE GENOMIC DNA]</scope>
    <source>
        <strain evidence="3">cv. UVA1</strain>
    </source>
</reference>
<comment type="caution">
    <text evidence="2">The sequence shown here is derived from an EMBL/GenBank/DDBJ whole genome shotgun (WGS) entry which is preliminary data.</text>
</comment>
<dbReference type="Proteomes" id="UP000325081">
    <property type="component" value="Unassembled WGS sequence"/>
</dbReference>
<dbReference type="EMBL" id="BKCP01010737">
    <property type="protein sequence ID" value="GER53801.1"/>
    <property type="molecule type" value="Genomic_DNA"/>
</dbReference>
<feature type="compositionally biased region" description="Polar residues" evidence="1">
    <location>
        <begin position="77"/>
        <end position="86"/>
    </location>
</feature>
<name>A0A5A7RBV2_STRAF</name>
<sequence>MASTIHKHRTSVSRTARCRWILSWRSFYELHPRRISRRGEAEGLGGWLLMRHLAGISVADGGAIGQHGHKGTDTEHNGASNAAPQSSEKKLIIYSPTSTQADMITANIKPIQLELKPIGEDDQPGNQLTEIKGKSRKGVSKGKATWRRTPQREGRLLRNSKDNSMDLSMTQMIRSGTSIKIWDQHWLPSLTDQQVELLQGIDRNYVWVKDLMTADGWNWDVRKLRSTFPPHICDLIQTIKTLNPNQPDRWTWKLHKSFAGALVAAPVFFDLMCFPASFGQFGPTGSSAERVSRQSAIEMAGVWCVCVIVLHGTNLHDAGHEDISDAAGLTSADRQVQVPPCVSPEETNFSYISFEDLCAFPLAGPSNWFHSSAEDQTLHTPLEDSDTKKGDKVPLIKTSYAWLFLPDLNLMPRPLKERLRRKCNSQRPEAALSTLTLDFQDYFQMHAVPTRINMPAQKLARKPEISSSIGVSIRVNLYMLAGSGPYTVLLECSKLRFLFSHLVLQFLYLIGVTLHSLVKDES</sequence>
<evidence type="ECO:0000313" key="2">
    <source>
        <dbReference type="EMBL" id="GER53801.1"/>
    </source>
</evidence>
<accession>A0A5A7RBV2</accession>
<feature type="region of interest" description="Disordered" evidence="1">
    <location>
        <begin position="64"/>
        <end position="86"/>
    </location>
</feature>
<feature type="region of interest" description="Disordered" evidence="1">
    <location>
        <begin position="117"/>
        <end position="149"/>
    </location>
</feature>
<evidence type="ECO:0000313" key="3">
    <source>
        <dbReference type="Proteomes" id="UP000325081"/>
    </source>
</evidence>
<gene>
    <name evidence="2" type="ORF">STAS_31349</name>
</gene>
<proteinExistence type="predicted"/>
<protein>
    <submittedName>
        <fullName evidence="2">Plant invertase/pectin methylesterase inhibitor</fullName>
    </submittedName>
</protein>
<keyword evidence="3" id="KW-1185">Reference proteome</keyword>
<feature type="compositionally biased region" description="Basic residues" evidence="1">
    <location>
        <begin position="134"/>
        <end position="146"/>
    </location>
</feature>